<sequence length="660" mass="72515">MEKAESNSSFPAWKKMLRSLSMNRPNQRVAEDISSSSSAQPCSHDHHHSQVRLAIYIAMAHAGLALAVFIAYGVFKFLEEYMRPILWAGLCSIPLRGIQHALVGFWSEPLALGLTETFLAIPVALFKIFVGTVVEIKEAGLEIVVRITGRPFAPSRSGVVRRYRRRRSGFFVLLRWLVSLWVFVMTYEHVGRIASLALLAFGFMFSASGVESSMRRVSSFRSKSFRRSPVSSIFTKAILKRLKIIVAIGLIAAMTVGSLAGTVFFSYKIGMEGKDAVLRLQSHVVDNNYAERFGIREWMDEKDLAAMADRYTVQMYQAAFEHMDKYAMHYNLSEFVVGMKQLVMALLANSSSSSGGRGSTPHIMASPPPPHHDRILSLKKRVIAGQWEKFYDETNAIFKEMVRVGRDDLAGRAKGAMRRALFNGVSVLGGTAKVAFLVGNSILSGAAGVFNFVSQATVFLWVLYCLVTSESGGVTEQAMCMLPVPPSARDRCVEVLDKAISGVLLATAEIAFFQGCLTWLLFDLFSIHFLYVSTVLAFASPLFPIFPSWLSTVPAALQLVVEGRYVLGLALAIIHLLLMEYGTAEIQEDVPGYSAYLTGLSIIGGMALLPSPVEGAVVGPLLTTIVIGLKDLYVEFVLEGWKDYSSTDSDSSTSSSSTNN</sequence>
<evidence type="ECO:0000256" key="3">
    <source>
        <dbReference type="ARBA" id="ARBA00022692"/>
    </source>
</evidence>
<keyword evidence="4 6" id="KW-1133">Transmembrane helix</keyword>
<evidence type="ECO:0008006" key="9">
    <source>
        <dbReference type="Google" id="ProtNLM"/>
    </source>
</evidence>
<reference evidence="7 8" key="1">
    <citation type="submission" date="2018-06" db="EMBL/GenBank/DDBJ databases">
        <title>The Genome of Cuscuta australis (Dodder) Provides Insight into the Evolution of Plant Parasitism.</title>
        <authorList>
            <person name="Liu H."/>
        </authorList>
    </citation>
    <scope>NUCLEOTIDE SEQUENCE [LARGE SCALE GENOMIC DNA]</scope>
    <source>
        <strain evidence="8">cv. Yunnan</strain>
        <tissue evidence="7">Vines</tissue>
    </source>
</reference>
<evidence type="ECO:0000256" key="1">
    <source>
        <dbReference type="ARBA" id="ARBA00004141"/>
    </source>
</evidence>
<dbReference type="GO" id="GO:0016020">
    <property type="term" value="C:membrane"/>
    <property type="evidence" value="ECO:0007669"/>
    <property type="project" value="UniProtKB-SubCell"/>
</dbReference>
<evidence type="ECO:0000313" key="7">
    <source>
        <dbReference type="EMBL" id="RAL37807.1"/>
    </source>
</evidence>
<comment type="similarity">
    <text evidence="2">Belongs to the autoinducer-2 exporter (AI-2E) (TC 2.A.86) family.</text>
</comment>
<name>A0A328CWJ3_9ASTE</name>
<proteinExistence type="inferred from homology"/>
<dbReference type="InterPro" id="IPR002549">
    <property type="entry name" value="AI-2E-like"/>
</dbReference>
<evidence type="ECO:0000256" key="2">
    <source>
        <dbReference type="ARBA" id="ARBA00009773"/>
    </source>
</evidence>
<dbReference type="Proteomes" id="UP000249390">
    <property type="component" value="Unassembled WGS sequence"/>
</dbReference>
<feature type="transmembrane region" description="Helical" evidence="6">
    <location>
        <begin position="170"/>
        <end position="187"/>
    </location>
</feature>
<feature type="transmembrane region" description="Helical" evidence="6">
    <location>
        <begin position="244"/>
        <end position="267"/>
    </location>
</feature>
<gene>
    <name evidence="7" type="ORF">DM860_000501</name>
</gene>
<keyword evidence="3 6" id="KW-0812">Transmembrane</keyword>
<protein>
    <recommendedName>
        <fullName evidence="9">Transmembrane protein 245</fullName>
    </recommendedName>
</protein>
<keyword evidence="8" id="KW-1185">Reference proteome</keyword>
<evidence type="ECO:0000256" key="5">
    <source>
        <dbReference type="ARBA" id="ARBA00023136"/>
    </source>
</evidence>
<feature type="transmembrane region" description="Helical" evidence="6">
    <location>
        <begin position="53"/>
        <end position="75"/>
    </location>
</feature>
<dbReference type="PANTHER" id="PTHR21716:SF72">
    <property type="entry name" value="TRANSMEMBRANE PROTEIN C9ORF5 PROTEIN"/>
    <property type="match status" value="1"/>
</dbReference>
<comment type="subcellular location">
    <subcellularLocation>
        <location evidence="1">Membrane</location>
        <topology evidence="1">Multi-pass membrane protein</topology>
    </subcellularLocation>
</comment>
<dbReference type="EMBL" id="NQVE01000215">
    <property type="protein sequence ID" value="RAL37807.1"/>
    <property type="molecule type" value="Genomic_DNA"/>
</dbReference>
<feature type="transmembrane region" description="Helical" evidence="6">
    <location>
        <begin position="556"/>
        <end position="578"/>
    </location>
</feature>
<feature type="transmembrane region" description="Helical" evidence="6">
    <location>
        <begin position="499"/>
        <end position="522"/>
    </location>
</feature>
<keyword evidence="5 6" id="KW-0472">Membrane</keyword>
<evidence type="ECO:0000256" key="4">
    <source>
        <dbReference type="ARBA" id="ARBA00022989"/>
    </source>
</evidence>
<organism evidence="7 8">
    <name type="scientific">Cuscuta australis</name>
    <dbReference type="NCBI Taxonomy" id="267555"/>
    <lineage>
        <taxon>Eukaryota</taxon>
        <taxon>Viridiplantae</taxon>
        <taxon>Streptophyta</taxon>
        <taxon>Embryophyta</taxon>
        <taxon>Tracheophyta</taxon>
        <taxon>Spermatophyta</taxon>
        <taxon>Magnoliopsida</taxon>
        <taxon>eudicotyledons</taxon>
        <taxon>Gunneridae</taxon>
        <taxon>Pentapetalae</taxon>
        <taxon>asterids</taxon>
        <taxon>lamiids</taxon>
        <taxon>Solanales</taxon>
        <taxon>Convolvulaceae</taxon>
        <taxon>Cuscuteae</taxon>
        <taxon>Cuscuta</taxon>
        <taxon>Cuscuta subgen. Grammica</taxon>
        <taxon>Cuscuta sect. Cleistogrammica</taxon>
    </lineage>
</organism>
<dbReference type="Pfam" id="PF01594">
    <property type="entry name" value="AI-2E_transport"/>
    <property type="match status" value="1"/>
</dbReference>
<feature type="transmembrane region" description="Helical" evidence="6">
    <location>
        <begin position="529"/>
        <end position="550"/>
    </location>
</feature>
<evidence type="ECO:0000256" key="6">
    <source>
        <dbReference type="SAM" id="Phobius"/>
    </source>
</evidence>
<accession>A0A328CWJ3</accession>
<comment type="caution">
    <text evidence="7">The sequence shown here is derived from an EMBL/GenBank/DDBJ whole genome shotgun (WGS) entry which is preliminary data.</text>
</comment>
<evidence type="ECO:0000313" key="8">
    <source>
        <dbReference type="Proteomes" id="UP000249390"/>
    </source>
</evidence>
<dbReference type="PANTHER" id="PTHR21716">
    <property type="entry name" value="TRANSMEMBRANE PROTEIN"/>
    <property type="match status" value="1"/>
</dbReference>
<dbReference type="AlphaFoldDB" id="A0A328CWJ3"/>